<sequence length="149" mass="15551">MNDTLRTISDLTPLGAGVQALQDATGGSCPSLLHLTVLAGWTVAAGRWPPATSADRDSRSPNGPPVSAGGPFVAGRAGSTSWDTWRGGPTSTLPLVVIRLEQPVGSRSQDTTASSPERIGRSRRSLTNDAAHRFGVETPATPDPQRTVR</sequence>
<organism evidence="2 3">
    <name type="scientific">Paractinoplanes abujensis</name>
    <dbReference type="NCBI Taxonomy" id="882441"/>
    <lineage>
        <taxon>Bacteria</taxon>
        <taxon>Bacillati</taxon>
        <taxon>Actinomycetota</taxon>
        <taxon>Actinomycetes</taxon>
        <taxon>Micromonosporales</taxon>
        <taxon>Micromonosporaceae</taxon>
        <taxon>Paractinoplanes</taxon>
    </lineage>
</organism>
<evidence type="ECO:0000313" key="3">
    <source>
        <dbReference type="Proteomes" id="UP000542742"/>
    </source>
</evidence>
<evidence type="ECO:0000313" key="2">
    <source>
        <dbReference type="EMBL" id="MBB4690264.1"/>
    </source>
</evidence>
<name>A0A7W7FZ44_9ACTN</name>
<keyword evidence="3" id="KW-1185">Reference proteome</keyword>
<protein>
    <submittedName>
        <fullName evidence="2">Uncharacterized protein</fullName>
    </submittedName>
</protein>
<dbReference type="EMBL" id="JACHMF010000001">
    <property type="protein sequence ID" value="MBB4690264.1"/>
    <property type="molecule type" value="Genomic_DNA"/>
</dbReference>
<evidence type="ECO:0000256" key="1">
    <source>
        <dbReference type="SAM" id="MobiDB-lite"/>
    </source>
</evidence>
<feature type="region of interest" description="Disordered" evidence="1">
    <location>
        <begin position="48"/>
        <end position="149"/>
    </location>
</feature>
<feature type="compositionally biased region" description="Polar residues" evidence="1">
    <location>
        <begin position="78"/>
        <end position="93"/>
    </location>
</feature>
<dbReference type="Proteomes" id="UP000542742">
    <property type="component" value="Unassembled WGS sequence"/>
</dbReference>
<accession>A0A7W7FZ44</accession>
<reference evidence="2 3" key="1">
    <citation type="submission" date="2020-08" db="EMBL/GenBank/DDBJ databases">
        <title>Sequencing the genomes of 1000 actinobacteria strains.</title>
        <authorList>
            <person name="Klenk H.-P."/>
        </authorList>
    </citation>
    <scope>NUCLEOTIDE SEQUENCE [LARGE SCALE GENOMIC DNA]</scope>
    <source>
        <strain evidence="2 3">DSM 45518</strain>
    </source>
</reference>
<proteinExistence type="predicted"/>
<dbReference type="RefSeq" id="WP_203722339.1">
    <property type="nucleotide sequence ID" value="NZ_BOMC01000050.1"/>
</dbReference>
<comment type="caution">
    <text evidence="2">The sequence shown here is derived from an EMBL/GenBank/DDBJ whole genome shotgun (WGS) entry which is preliminary data.</text>
</comment>
<feature type="compositionally biased region" description="Polar residues" evidence="1">
    <location>
        <begin position="105"/>
        <end position="115"/>
    </location>
</feature>
<dbReference type="AlphaFoldDB" id="A0A7W7FZ44"/>
<gene>
    <name evidence="2" type="ORF">BKA14_000412</name>
</gene>